<protein>
    <submittedName>
        <fullName evidence="1">Uncharacterized protein</fullName>
    </submittedName>
</protein>
<evidence type="ECO:0000313" key="1">
    <source>
        <dbReference type="EMBL" id="CAK1549730.1"/>
    </source>
</evidence>
<accession>A0AAV1JJS2</accession>
<name>A0AAV1JJS2_9NEOP</name>
<sequence>MTPSLVHPPSPLCRTFRNMCWQPIRTNTALVPDARATDSELSNHQIAEVLLSADDISSNTFLIAEKDAVTTRECSCTIFKMLARHIVNVCLETSFEVRAVASSRPPAATESGGGLAVTSLKQCL</sequence>
<dbReference type="Proteomes" id="UP001497472">
    <property type="component" value="Unassembled WGS sequence"/>
</dbReference>
<organism evidence="1 2">
    <name type="scientific">Leptosia nina</name>
    <dbReference type="NCBI Taxonomy" id="320188"/>
    <lineage>
        <taxon>Eukaryota</taxon>
        <taxon>Metazoa</taxon>
        <taxon>Ecdysozoa</taxon>
        <taxon>Arthropoda</taxon>
        <taxon>Hexapoda</taxon>
        <taxon>Insecta</taxon>
        <taxon>Pterygota</taxon>
        <taxon>Neoptera</taxon>
        <taxon>Endopterygota</taxon>
        <taxon>Lepidoptera</taxon>
        <taxon>Glossata</taxon>
        <taxon>Ditrysia</taxon>
        <taxon>Papilionoidea</taxon>
        <taxon>Pieridae</taxon>
        <taxon>Pierinae</taxon>
        <taxon>Leptosia</taxon>
    </lineage>
</organism>
<comment type="caution">
    <text evidence="1">The sequence shown here is derived from an EMBL/GenBank/DDBJ whole genome shotgun (WGS) entry which is preliminary data.</text>
</comment>
<evidence type="ECO:0000313" key="2">
    <source>
        <dbReference type="Proteomes" id="UP001497472"/>
    </source>
</evidence>
<dbReference type="AlphaFoldDB" id="A0AAV1JJS2"/>
<proteinExistence type="predicted"/>
<dbReference type="EMBL" id="CAVLEF010000040">
    <property type="protein sequence ID" value="CAK1549730.1"/>
    <property type="molecule type" value="Genomic_DNA"/>
</dbReference>
<reference evidence="1 2" key="1">
    <citation type="submission" date="2023-11" db="EMBL/GenBank/DDBJ databases">
        <authorList>
            <person name="Okamura Y."/>
        </authorList>
    </citation>
    <scope>NUCLEOTIDE SEQUENCE [LARGE SCALE GENOMIC DNA]</scope>
</reference>
<gene>
    <name evidence="1" type="ORF">LNINA_LOCUS9005</name>
</gene>
<keyword evidence="2" id="KW-1185">Reference proteome</keyword>